<dbReference type="InterPro" id="IPR005358">
    <property type="entry name" value="Puta_zinc/iron-chelating_dom"/>
</dbReference>
<keyword evidence="3" id="KW-1185">Reference proteome</keyword>
<evidence type="ECO:0000313" key="3">
    <source>
        <dbReference type="Proteomes" id="UP000516349"/>
    </source>
</evidence>
<dbReference type="HAMAP" id="MF_00676">
    <property type="entry name" value="UPF0260"/>
    <property type="match status" value="1"/>
</dbReference>
<dbReference type="PIRSF" id="PIRSF006173">
    <property type="entry name" value="UCP006173"/>
    <property type="match status" value="1"/>
</dbReference>
<dbReference type="RefSeq" id="WP_203414123.1">
    <property type="nucleotide sequence ID" value="NZ_CP060244.1"/>
</dbReference>
<evidence type="ECO:0000256" key="1">
    <source>
        <dbReference type="HAMAP-Rule" id="MF_00676"/>
    </source>
</evidence>
<dbReference type="KEGG" id="ebla:JGUZn3_04400"/>
<proteinExistence type="inferred from homology"/>
<comment type="similarity">
    <text evidence="1">Belongs to the UPF0260 family.</text>
</comment>
<gene>
    <name evidence="2" type="ORF">JGUZn3_04400</name>
</gene>
<name>A0A7H1NPI0_9PROT</name>
<accession>A0A7H1NPI0</accession>
<dbReference type="NCBIfam" id="NF003501">
    <property type="entry name" value="PRK05170.1-5"/>
    <property type="match status" value="1"/>
</dbReference>
<dbReference type="PANTHER" id="PTHR37421:SF1">
    <property type="entry name" value="UPF0260 PROTEIN YCGN"/>
    <property type="match status" value="1"/>
</dbReference>
<dbReference type="AlphaFoldDB" id="A0A7H1NPI0"/>
<reference evidence="2 3" key="1">
    <citation type="submission" date="2020-08" db="EMBL/GenBank/DDBJ databases">
        <title>Complete genome sequence of Entomobacter blattae G55GP.</title>
        <authorList>
            <person name="Poehlein A."/>
            <person name="Guzman J."/>
            <person name="Daniel R."/>
            <person name="Vilcinskas A."/>
        </authorList>
    </citation>
    <scope>NUCLEOTIDE SEQUENCE [LARGE SCALE GENOMIC DNA]</scope>
    <source>
        <strain evidence="2 3">G55GP</strain>
    </source>
</reference>
<dbReference type="PANTHER" id="PTHR37421">
    <property type="entry name" value="UPF0260 PROTEIN YCGN"/>
    <property type="match status" value="1"/>
</dbReference>
<sequence length="155" mass="18239">MSEPFFWRSRSLEQLSREEWESLCDRCGQCCLHKLRDEETEKIHYTEVSCFLLNTKTGQCRHYSRRHNYVPDCIELTPENLKTIDWLPPTCAYRLLQEGQDLPPWHPLISGRIDSVIEAGISVKGRCISEHHAGPLEDHIVTWPHRKKTQKKKKT</sequence>
<organism evidence="2 3">
    <name type="scientific">Entomobacter blattae</name>
    <dbReference type="NCBI Taxonomy" id="2762277"/>
    <lineage>
        <taxon>Bacteria</taxon>
        <taxon>Pseudomonadati</taxon>
        <taxon>Pseudomonadota</taxon>
        <taxon>Alphaproteobacteria</taxon>
        <taxon>Acetobacterales</taxon>
        <taxon>Acetobacteraceae</taxon>
        <taxon>Entomobacter</taxon>
    </lineage>
</organism>
<dbReference type="EMBL" id="CP060244">
    <property type="protein sequence ID" value="QNT77690.1"/>
    <property type="molecule type" value="Genomic_DNA"/>
</dbReference>
<dbReference type="NCBIfam" id="NF003507">
    <property type="entry name" value="PRK05170.2-5"/>
    <property type="match status" value="1"/>
</dbReference>
<dbReference type="InterPro" id="IPR008228">
    <property type="entry name" value="UCP006173"/>
</dbReference>
<dbReference type="Proteomes" id="UP000516349">
    <property type="component" value="Chromosome"/>
</dbReference>
<evidence type="ECO:0000313" key="2">
    <source>
        <dbReference type="EMBL" id="QNT77690.1"/>
    </source>
</evidence>
<protein>
    <recommendedName>
        <fullName evidence="1">UPF0260 protein JGUZn3_04400</fullName>
    </recommendedName>
</protein>
<dbReference type="Pfam" id="PF03692">
    <property type="entry name" value="CxxCxxCC"/>
    <property type="match status" value="1"/>
</dbReference>